<sequence length="83" mass="8288">MNTVTLDSMTLDNFEMADSQLLSTVEAGDGVDSILSGVATYGAATMGICAVSGSICWGLGVAYLLTCAAAGGMIGYGAATNIR</sequence>
<evidence type="ECO:0000313" key="2">
    <source>
        <dbReference type="Proteomes" id="UP001595901"/>
    </source>
</evidence>
<protein>
    <submittedName>
        <fullName evidence="1">Bacteriocin-type signal sequence</fullName>
    </submittedName>
</protein>
<comment type="caution">
    <text evidence="1">The sequence shown here is derived from an EMBL/GenBank/DDBJ whole genome shotgun (WGS) entry which is preliminary data.</text>
</comment>
<dbReference type="EMBL" id="JBHSAC010000062">
    <property type="protein sequence ID" value="MFC3932632.1"/>
    <property type="molecule type" value="Genomic_DNA"/>
</dbReference>
<reference evidence="2" key="1">
    <citation type="journal article" date="2019" name="Int. J. Syst. Evol. Microbiol.">
        <title>The Global Catalogue of Microorganisms (GCM) 10K type strain sequencing project: providing services to taxonomists for standard genome sequencing and annotation.</title>
        <authorList>
            <consortium name="The Broad Institute Genomics Platform"/>
            <consortium name="The Broad Institute Genome Sequencing Center for Infectious Disease"/>
            <person name="Wu L."/>
            <person name="Ma J."/>
        </authorList>
    </citation>
    <scope>NUCLEOTIDE SEQUENCE [LARGE SCALE GENOMIC DNA]</scope>
    <source>
        <strain evidence="2">CCUG 58728</strain>
    </source>
</reference>
<organism evidence="1 2">
    <name type="scientific">Streptococcus dentapri</name>
    <dbReference type="NCBI Taxonomy" id="573564"/>
    <lineage>
        <taxon>Bacteria</taxon>
        <taxon>Bacillati</taxon>
        <taxon>Bacillota</taxon>
        <taxon>Bacilli</taxon>
        <taxon>Lactobacillales</taxon>
        <taxon>Streptococcaceae</taxon>
        <taxon>Streptococcus</taxon>
    </lineage>
</organism>
<keyword evidence="2" id="KW-1185">Reference proteome</keyword>
<proteinExistence type="predicted"/>
<dbReference type="Proteomes" id="UP001595901">
    <property type="component" value="Unassembled WGS sequence"/>
</dbReference>
<gene>
    <name evidence="1" type="ORF">ACFOSE_07665</name>
</gene>
<accession>A0ABV8D350</accession>
<evidence type="ECO:0000313" key="1">
    <source>
        <dbReference type="EMBL" id="MFC3932632.1"/>
    </source>
</evidence>
<dbReference type="RefSeq" id="WP_380432185.1">
    <property type="nucleotide sequence ID" value="NZ_JBHSAC010000062.1"/>
</dbReference>
<name>A0ABV8D350_9STRE</name>